<dbReference type="Gene3D" id="3.30.300.30">
    <property type="match status" value="1"/>
</dbReference>
<dbReference type="GeneID" id="63856656"/>
<dbReference type="EMBL" id="KZ824655">
    <property type="protein sequence ID" value="RAK75608.1"/>
    <property type="molecule type" value="Genomic_DNA"/>
</dbReference>
<dbReference type="Pfam" id="PF00550">
    <property type="entry name" value="PP-binding"/>
    <property type="match status" value="1"/>
</dbReference>
<keyword evidence="5" id="KW-1185">Reference proteome</keyword>
<evidence type="ECO:0000313" key="4">
    <source>
        <dbReference type="EMBL" id="RAK75608.1"/>
    </source>
</evidence>
<dbReference type="InterPro" id="IPR020806">
    <property type="entry name" value="PKS_PP-bd"/>
</dbReference>
<protein>
    <submittedName>
        <fullName evidence="4">Acetyl-CoA synthetase-like protein</fullName>
    </submittedName>
</protein>
<keyword evidence="2" id="KW-0597">Phosphoprotein</keyword>
<name>A0A8G1RNV7_9EURO</name>
<dbReference type="GO" id="GO:0031177">
    <property type="term" value="F:phosphopantetheine binding"/>
    <property type="evidence" value="ECO:0007669"/>
    <property type="project" value="InterPro"/>
</dbReference>
<dbReference type="PANTHER" id="PTHR24096:SF267">
    <property type="entry name" value="MALONATE--COA LIGASE ACSF3, MITOCHONDRIAL"/>
    <property type="match status" value="1"/>
</dbReference>
<dbReference type="OrthoDB" id="10253869at2759"/>
<dbReference type="PROSITE" id="PS50075">
    <property type="entry name" value="CARRIER"/>
    <property type="match status" value="1"/>
</dbReference>
<dbReference type="InterPro" id="IPR009081">
    <property type="entry name" value="PP-bd_ACP"/>
</dbReference>
<organism evidence="4 5">
    <name type="scientific">Aspergillus fijiensis CBS 313.89</name>
    <dbReference type="NCBI Taxonomy" id="1448319"/>
    <lineage>
        <taxon>Eukaryota</taxon>
        <taxon>Fungi</taxon>
        <taxon>Dikarya</taxon>
        <taxon>Ascomycota</taxon>
        <taxon>Pezizomycotina</taxon>
        <taxon>Eurotiomycetes</taxon>
        <taxon>Eurotiomycetidae</taxon>
        <taxon>Eurotiales</taxon>
        <taxon>Aspergillaceae</taxon>
        <taxon>Aspergillus</taxon>
    </lineage>
</organism>
<dbReference type="RefSeq" id="XP_040799618.1">
    <property type="nucleotide sequence ID" value="XM_040939323.1"/>
</dbReference>
<evidence type="ECO:0000256" key="2">
    <source>
        <dbReference type="ARBA" id="ARBA00022553"/>
    </source>
</evidence>
<sequence>MTDTMSFRNLQHLLETVAAKEGSGNVVSYSMGNLHEPRVFSYSQLFMLALKASWALRSREDFRPGSVVLLHFNTHWDIIVWFWAVLFVGCLPALSIPFSNNPNHRTAHLEHLSKMLNNPLCLTRADLLPEFGGQEAIDPVAVESLDVDNAPPTDSSDICRDSSASDNAVLMLTSGSTGNSKAVCLSHGQILAAIEGKYGVVELPEGTSFLNWIGLDHVAAMIEIHLQAMYGEKDQIHVQAPDVLSNPTAFIDLIHKHRVSRTFAPNFFLGKIRATIKSQGDSVQHNWDLSCLRYIASGGEANVTKTCEEVAKLLEEHGAPPNAIIPGFGMTETCAGAIFNTDFPRYDVQRSSEFASVGSCMPGISMRISDGENNPVPAGEVGSLEVSGPVVFKEYFNNPTATADAFTTDNWFRTGDRGVIDEAGNLTLVGRAKETMIVNGVNYYPHEVESALDEANIAGLTRSFNCCFSSFPPGGDTEEIIVVYLPTYVPEDMITRVQTTDAMSKVVMMSTGCRPKLLPLDRSLLQKSALGKLSRAKIKTAYEKGEYQPYLEINEEMVKLYRRVTRKDPTDALEQQLLSIFTTSLGLPAGDFDVQTPIFDMGITSIELIKLKKNIEEHLDLTAELPMITLMTHSTVRDLARALHDLQQTKHEYSPVVKLQGQGTKKPLWLVHPGVGEVLVFLNLAKFLVDRPVYALRARGFNDGETPFETIAEVVTTYHAAIKREQPEGPYALAGYSYGSMLAFEVGKVLERNGDEVRFLGSFNLPPHIKSRMRQLDWKECLLHLSYFLDLITEARSRELSRELQDGDKSRDDALARVMEEADQTRLSELALSETALVKWASLAFSLQSMAVDYDPSGTIASMDVFYCIPLAVVAASKKQWREEQLSKWEDFTRSQPRFHDVAGAHYTMLSPEHVFGFQKTLRAALDARGL</sequence>
<dbReference type="PROSITE" id="PS00455">
    <property type="entry name" value="AMP_BINDING"/>
    <property type="match status" value="1"/>
</dbReference>
<dbReference type="Gene3D" id="1.10.1200.10">
    <property type="entry name" value="ACP-like"/>
    <property type="match status" value="1"/>
</dbReference>
<reference evidence="4 5" key="1">
    <citation type="submission" date="2018-02" db="EMBL/GenBank/DDBJ databases">
        <title>The genomes of Aspergillus section Nigri reveals drivers in fungal speciation.</title>
        <authorList>
            <consortium name="DOE Joint Genome Institute"/>
            <person name="Vesth T.C."/>
            <person name="Nybo J."/>
            <person name="Theobald S."/>
            <person name="Brandl J."/>
            <person name="Frisvad J.C."/>
            <person name="Nielsen K.F."/>
            <person name="Lyhne E.K."/>
            <person name="Kogle M.E."/>
            <person name="Kuo A."/>
            <person name="Riley R."/>
            <person name="Clum A."/>
            <person name="Nolan M."/>
            <person name="Lipzen A."/>
            <person name="Salamov A."/>
            <person name="Henrissat B."/>
            <person name="Wiebenga A."/>
            <person name="De vries R.P."/>
            <person name="Grigoriev I.V."/>
            <person name="Mortensen U.H."/>
            <person name="Andersen M.R."/>
            <person name="Baker S.E."/>
        </authorList>
    </citation>
    <scope>NUCLEOTIDE SEQUENCE [LARGE SCALE GENOMIC DNA]</scope>
    <source>
        <strain evidence="4 5">CBS 313.89</strain>
    </source>
</reference>
<dbReference type="Pfam" id="PF00975">
    <property type="entry name" value="Thioesterase"/>
    <property type="match status" value="1"/>
</dbReference>
<dbReference type="InterPro" id="IPR001031">
    <property type="entry name" value="Thioesterase"/>
</dbReference>
<dbReference type="Gene3D" id="3.40.50.1820">
    <property type="entry name" value="alpha/beta hydrolase"/>
    <property type="match status" value="1"/>
</dbReference>
<dbReference type="InterPro" id="IPR020845">
    <property type="entry name" value="AMP-binding_CS"/>
</dbReference>
<dbReference type="InterPro" id="IPR042099">
    <property type="entry name" value="ANL_N_sf"/>
</dbReference>
<proteinExistence type="predicted"/>
<gene>
    <name evidence="4" type="ORF">BO72DRAFT_162699</name>
</gene>
<dbReference type="InterPro" id="IPR045851">
    <property type="entry name" value="AMP-bd_C_sf"/>
</dbReference>
<feature type="domain" description="Carrier" evidence="3">
    <location>
        <begin position="568"/>
        <end position="647"/>
    </location>
</feature>
<dbReference type="Proteomes" id="UP000249789">
    <property type="component" value="Unassembled WGS sequence"/>
</dbReference>
<dbReference type="GO" id="GO:0006633">
    <property type="term" value="P:fatty acid biosynthetic process"/>
    <property type="evidence" value="ECO:0007669"/>
    <property type="project" value="TreeGrafter"/>
</dbReference>
<dbReference type="AlphaFoldDB" id="A0A8G1RNV7"/>
<dbReference type="InterPro" id="IPR000873">
    <property type="entry name" value="AMP-dep_synth/lig_dom"/>
</dbReference>
<evidence type="ECO:0000313" key="5">
    <source>
        <dbReference type="Proteomes" id="UP000249789"/>
    </source>
</evidence>
<accession>A0A8G1RNV7</accession>
<dbReference type="GO" id="GO:0031957">
    <property type="term" value="F:very long-chain fatty acid-CoA ligase activity"/>
    <property type="evidence" value="ECO:0007669"/>
    <property type="project" value="TreeGrafter"/>
</dbReference>
<dbReference type="Gene3D" id="3.40.50.12780">
    <property type="entry name" value="N-terminal domain of ligase-like"/>
    <property type="match status" value="1"/>
</dbReference>
<keyword evidence="1" id="KW-0596">Phosphopantetheine</keyword>
<dbReference type="SUPFAM" id="SSF53474">
    <property type="entry name" value="alpha/beta-Hydrolases"/>
    <property type="match status" value="1"/>
</dbReference>
<dbReference type="SUPFAM" id="SSF56801">
    <property type="entry name" value="Acetyl-CoA synthetase-like"/>
    <property type="match status" value="1"/>
</dbReference>
<evidence type="ECO:0000259" key="3">
    <source>
        <dbReference type="PROSITE" id="PS50075"/>
    </source>
</evidence>
<evidence type="ECO:0000256" key="1">
    <source>
        <dbReference type="ARBA" id="ARBA00022450"/>
    </source>
</evidence>
<dbReference type="SMART" id="SM00823">
    <property type="entry name" value="PKS_PP"/>
    <property type="match status" value="1"/>
</dbReference>
<dbReference type="InterPro" id="IPR036736">
    <property type="entry name" value="ACP-like_sf"/>
</dbReference>
<dbReference type="PANTHER" id="PTHR24096">
    <property type="entry name" value="LONG-CHAIN-FATTY-ACID--COA LIGASE"/>
    <property type="match status" value="1"/>
</dbReference>
<dbReference type="Pfam" id="PF00501">
    <property type="entry name" value="AMP-binding"/>
    <property type="match status" value="1"/>
</dbReference>
<dbReference type="VEuPathDB" id="FungiDB:BO72DRAFT_162699"/>
<dbReference type="SUPFAM" id="SSF47336">
    <property type="entry name" value="ACP-like"/>
    <property type="match status" value="1"/>
</dbReference>
<dbReference type="InterPro" id="IPR029058">
    <property type="entry name" value="AB_hydrolase_fold"/>
</dbReference>